<dbReference type="InterPro" id="IPR034660">
    <property type="entry name" value="DinB/YfiT-like"/>
</dbReference>
<dbReference type="SUPFAM" id="SSF109854">
    <property type="entry name" value="DinB/YfiT-like putative metalloenzymes"/>
    <property type="match status" value="1"/>
</dbReference>
<evidence type="ECO:0000313" key="2">
    <source>
        <dbReference type="EMBL" id="UVI33087.1"/>
    </source>
</evidence>
<protein>
    <submittedName>
        <fullName evidence="2">DinB family protein</fullName>
    </submittedName>
</protein>
<organism evidence="2 3">
    <name type="scientific">Paenibacillus spongiae</name>
    <dbReference type="NCBI Taxonomy" id="2909671"/>
    <lineage>
        <taxon>Bacteria</taxon>
        <taxon>Bacillati</taxon>
        <taxon>Bacillota</taxon>
        <taxon>Bacilli</taxon>
        <taxon>Bacillales</taxon>
        <taxon>Paenibacillaceae</taxon>
        <taxon>Paenibacillus</taxon>
    </lineage>
</organism>
<dbReference type="Gene3D" id="1.20.120.450">
    <property type="entry name" value="dinb family like domain"/>
    <property type="match status" value="1"/>
</dbReference>
<dbReference type="RefSeq" id="WP_258389140.1">
    <property type="nucleotide sequence ID" value="NZ_CP091430.1"/>
</dbReference>
<evidence type="ECO:0000313" key="3">
    <source>
        <dbReference type="Proteomes" id="UP001057877"/>
    </source>
</evidence>
<feature type="domain" description="DinB-like" evidence="1">
    <location>
        <begin position="10"/>
        <end position="158"/>
    </location>
</feature>
<dbReference type="InterPro" id="IPR024775">
    <property type="entry name" value="DinB-like"/>
</dbReference>
<name>A0ABY5SK56_9BACL</name>
<accession>A0ABY5SK56</accession>
<keyword evidence="3" id="KW-1185">Reference proteome</keyword>
<reference evidence="2" key="1">
    <citation type="submission" date="2022-01" db="EMBL/GenBank/DDBJ databases">
        <title>Paenibacillus spongiae sp. nov., isolated from marine sponge.</title>
        <authorList>
            <person name="Li Z."/>
            <person name="Zhang M."/>
        </authorList>
    </citation>
    <scope>NUCLEOTIDE SEQUENCE</scope>
    <source>
        <strain evidence="2">PHS-Z3</strain>
    </source>
</reference>
<dbReference type="Proteomes" id="UP001057877">
    <property type="component" value="Chromosome"/>
</dbReference>
<gene>
    <name evidence="2" type="ORF">L1F29_15140</name>
</gene>
<evidence type="ECO:0000259" key="1">
    <source>
        <dbReference type="Pfam" id="PF12867"/>
    </source>
</evidence>
<dbReference type="EMBL" id="CP091430">
    <property type="protein sequence ID" value="UVI33087.1"/>
    <property type="molecule type" value="Genomic_DNA"/>
</dbReference>
<dbReference type="Pfam" id="PF12867">
    <property type="entry name" value="DinB_2"/>
    <property type="match status" value="1"/>
</dbReference>
<sequence length="165" mass="19259">MDKLAEMLFKTRERLLHEVSSLSFDDFNRRVEMNKWSIAQVCHHLYITEKLFAKAIAFGLAQKNPAEKEHIPVHFVSDRSNKIHAPKISEPGSEPFQVLQIVQLLSDSRIKLMDVLRTIDDKSVLKTIAVEHLVFGYLPLDQWVELLYLHEQRHIEQIKDLKAMC</sequence>
<proteinExistence type="predicted"/>